<organism evidence="4 5">
    <name type="scientific">Hydrogenoanaerobacterium saccharovorans</name>
    <dbReference type="NCBI Taxonomy" id="474960"/>
    <lineage>
        <taxon>Bacteria</taxon>
        <taxon>Bacillati</taxon>
        <taxon>Bacillota</taxon>
        <taxon>Clostridia</taxon>
        <taxon>Eubacteriales</taxon>
        <taxon>Oscillospiraceae</taxon>
        <taxon>Hydrogenoanaerobacterium</taxon>
    </lineage>
</organism>
<dbReference type="STRING" id="474960.SAMN05216180_1571"/>
<evidence type="ECO:0000313" key="4">
    <source>
        <dbReference type="EMBL" id="SEM74790.1"/>
    </source>
</evidence>
<dbReference type="Pfam" id="PF16976">
    <property type="entry name" value="RcpC"/>
    <property type="match status" value="1"/>
</dbReference>
<dbReference type="SMART" id="SM00858">
    <property type="entry name" value="SAF"/>
    <property type="match status" value="1"/>
</dbReference>
<protein>
    <submittedName>
        <fullName evidence="4">Flp pilus assembly protein CpaB</fullName>
    </submittedName>
</protein>
<keyword evidence="2" id="KW-0812">Transmembrane</keyword>
<keyword evidence="2" id="KW-1133">Transmembrane helix</keyword>
<dbReference type="InterPro" id="IPR013974">
    <property type="entry name" value="SAF"/>
</dbReference>
<feature type="region of interest" description="Disordered" evidence="1">
    <location>
        <begin position="1"/>
        <end position="87"/>
    </location>
</feature>
<feature type="domain" description="SAF" evidence="3">
    <location>
        <begin position="123"/>
        <end position="185"/>
    </location>
</feature>
<dbReference type="Pfam" id="PF08666">
    <property type="entry name" value="SAF"/>
    <property type="match status" value="1"/>
</dbReference>
<sequence length="364" mass="40002">MFGRKKQVYTFKEDKPKKKSKKPKNELKELSEDSTPPVDEIETTEAPVQETDATTETPIQQEQPNKKKKGKKEKPPKQPKEPKEKVPFFKNKKKVGITLIVLSLLVMLVVSPLLNYFTSTEQAVTVIATQDIPKGTLIEDKMLAKVEVPAAALLPIHLRGQEQAAGQYAKTDIAKDEMISTPKLSETTPFDDSYLYKLPEGKKAMSVTISSLAAGLSGKLRQGDIITLYANLDTKEDKEDYTAILLPELTYLEVLAVTNADGYDITKAVEQSELEDALSATVTVAVDDLQAAKLAGLEVNGKVYAALVTRGDKERAVQLLSVQDNYLQQAKEQKKAEPIVPPVPAQPTTPPESVVVMQQGGDKQ</sequence>
<reference evidence="4 5" key="1">
    <citation type="submission" date="2016-10" db="EMBL/GenBank/DDBJ databases">
        <authorList>
            <person name="de Groot N.N."/>
        </authorList>
    </citation>
    <scope>NUCLEOTIDE SEQUENCE [LARGE SCALE GENOMIC DNA]</scope>
    <source>
        <strain evidence="4 5">CGMCC 1.5070</strain>
    </source>
</reference>
<gene>
    <name evidence="4" type="ORF">SAMN05216180_1571</name>
</gene>
<keyword evidence="5" id="KW-1185">Reference proteome</keyword>
<feature type="transmembrane region" description="Helical" evidence="2">
    <location>
        <begin position="95"/>
        <end position="117"/>
    </location>
</feature>
<dbReference type="CDD" id="cd11614">
    <property type="entry name" value="SAF_CpaB_FlgA_like"/>
    <property type="match status" value="1"/>
</dbReference>
<dbReference type="InterPro" id="IPR031571">
    <property type="entry name" value="RcpC_dom"/>
</dbReference>
<evidence type="ECO:0000259" key="3">
    <source>
        <dbReference type="SMART" id="SM00858"/>
    </source>
</evidence>
<evidence type="ECO:0000313" key="5">
    <source>
        <dbReference type="Proteomes" id="UP000199158"/>
    </source>
</evidence>
<name>A0A1H8AVP2_9FIRM</name>
<dbReference type="OrthoDB" id="1953381at2"/>
<evidence type="ECO:0000256" key="2">
    <source>
        <dbReference type="SAM" id="Phobius"/>
    </source>
</evidence>
<accession>A0A1H8AVP2</accession>
<feature type="region of interest" description="Disordered" evidence="1">
    <location>
        <begin position="331"/>
        <end position="364"/>
    </location>
</feature>
<dbReference type="Proteomes" id="UP000199158">
    <property type="component" value="Unassembled WGS sequence"/>
</dbReference>
<dbReference type="RefSeq" id="WP_092753312.1">
    <property type="nucleotide sequence ID" value="NZ_FOCG01000001.1"/>
</dbReference>
<feature type="compositionally biased region" description="Basic and acidic residues" evidence="1">
    <location>
        <begin position="73"/>
        <end position="87"/>
    </location>
</feature>
<proteinExistence type="predicted"/>
<dbReference type="AlphaFoldDB" id="A0A1H8AVP2"/>
<keyword evidence="2" id="KW-0472">Membrane</keyword>
<feature type="compositionally biased region" description="Pro residues" evidence="1">
    <location>
        <begin position="339"/>
        <end position="350"/>
    </location>
</feature>
<evidence type="ECO:0000256" key="1">
    <source>
        <dbReference type="SAM" id="MobiDB-lite"/>
    </source>
</evidence>
<dbReference type="EMBL" id="FOCG01000001">
    <property type="protein sequence ID" value="SEM74790.1"/>
    <property type="molecule type" value="Genomic_DNA"/>
</dbReference>